<dbReference type="RefSeq" id="WP_378213942.1">
    <property type="nucleotide sequence ID" value="NZ_JBHSBK010000001.1"/>
</dbReference>
<name>A0ABW5GLE0_9PSEU</name>
<evidence type="ECO:0000256" key="2">
    <source>
        <dbReference type="ARBA" id="ARBA00006411"/>
    </source>
</evidence>
<proteinExistence type="inferred from homology"/>
<evidence type="ECO:0000256" key="3">
    <source>
        <dbReference type="ARBA" id="ARBA00022490"/>
    </source>
</evidence>
<reference evidence="6" key="1">
    <citation type="journal article" date="2019" name="Int. J. Syst. Evol. Microbiol.">
        <title>The Global Catalogue of Microorganisms (GCM) 10K type strain sequencing project: providing services to taxonomists for standard genome sequencing and annotation.</title>
        <authorList>
            <consortium name="The Broad Institute Genomics Platform"/>
            <consortium name="The Broad Institute Genome Sequencing Center for Infectious Disease"/>
            <person name="Wu L."/>
            <person name="Ma J."/>
        </authorList>
    </citation>
    <scope>NUCLEOTIDE SEQUENCE [LARGE SCALE GENOMIC DNA]</scope>
    <source>
        <strain evidence="6">CGMCC 4.7643</strain>
    </source>
</reference>
<organism evidence="5 6">
    <name type="scientific">Amycolatopsis samaneae</name>
    <dbReference type="NCBI Taxonomy" id="664691"/>
    <lineage>
        <taxon>Bacteria</taxon>
        <taxon>Bacillati</taxon>
        <taxon>Actinomycetota</taxon>
        <taxon>Actinomycetes</taxon>
        <taxon>Pseudonocardiales</taxon>
        <taxon>Pseudonocardiaceae</taxon>
        <taxon>Amycolatopsis</taxon>
    </lineage>
</organism>
<keyword evidence="6" id="KW-1185">Reference proteome</keyword>
<dbReference type="Proteomes" id="UP001597419">
    <property type="component" value="Unassembled WGS sequence"/>
</dbReference>
<evidence type="ECO:0000256" key="4">
    <source>
        <dbReference type="ARBA" id="ARBA00023186"/>
    </source>
</evidence>
<comment type="caution">
    <text evidence="5">The sequence shown here is derived from an EMBL/GenBank/DDBJ whole genome shotgun (WGS) entry which is preliminary data.</text>
</comment>
<gene>
    <name evidence="5" type="ORF">ACFSYJ_23530</name>
</gene>
<dbReference type="EMBL" id="JBHUKU010000014">
    <property type="protein sequence ID" value="MFD2461597.1"/>
    <property type="molecule type" value="Genomic_DNA"/>
</dbReference>
<dbReference type="InterPro" id="IPR025734">
    <property type="entry name" value="EspG"/>
</dbReference>
<evidence type="ECO:0000256" key="1">
    <source>
        <dbReference type="ARBA" id="ARBA00004496"/>
    </source>
</evidence>
<accession>A0ABW5GLE0</accession>
<comment type="similarity">
    <text evidence="2">Belongs to the EspG family.</text>
</comment>
<keyword evidence="4" id="KW-0143">Chaperone</keyword>
<evidence type="ECO:0000313" key="6">
    <source>
        <dbReference type="Proteomes" id="UP001597419"/>
    </source>
</evidence>
<protein>
    <submittedName>
        <fullName evidence="5">ESX secretion-associated protein EspG</fullName>
    </submittedName>
</protein>
<sequence>MAVLDRPVRMPRLAFLVAWQLEELGEPHPVIGPNNYYMTDEFRTTLRQRSLDGLARLGLASAGGVLTPDFRQTLTTIARPGREFYSWSNFPDRSEDDGAILVAALGHDAVRLITDQRTVRLDPVPAERLCEHFVETLPDVPGADVRPLHVAATDFADPGGRREDDPFAEPDREAERLWEIMRADRDAAHQLYAAARDGSGARNRSLPISAVDLTARGRVLTYLDRDERGGRRINLFPGNRENLLTSLGATIDTL</sequence>
<evidence type="ECO:0000313" key="5">
    <source>
        <dbReference type="EMBL" id="MFD2461597.1"/>
    </source>
</evidence>
<dbReference type="Pfam" id="PF14011">
    <property type="entry name" value="ESX-1_EspG"/>
    <property type="match status" value="1"/>
</dbReference>
<keyword evidence="3" id="KW-0963">Cytoplasm</keyword>
<comment type="subcellular location">
    <subcellularLocation>
        <location evidence="1">Cytoplasm</location>
    </subcellularLocation>
</comment>